<sequence length="323" mass="36531">MNRIENTKTYLGKELETIFFRPMLQGENAVDLGVRVLYNMPAPVTLHFWRRPDDVLHKYTAAGWKGSKAPERMRKNIELQRVKAEMGYSADEYFSLVYDSMTRAAIGSMEDLSGTVLEEAETALFREAIAESIRATMWLGKSDRESGLNTFDGFLHRVKSDIASQGIVAETYDTIDAATAETRLRTVWDNAPIVLKDLRSEGQLAFFVTTDVYNAYEESLETPSLEAAYLAKQTGHETLTYRGIPLVDLKITEHLVNHVDLGTSFILLTDRRNLALALSAGEFPGTEVRMWYNPDLMENRQRAVFMAGCDYLLPELISLAYTE</sequence>
<organism evidence="1 2">
    <name type="scientific">Candidatus Tidjanibacter faecipullorum</name>
    <dbReference type="NCBI Taxonomy" id="2838766"/>
    <lineage>
        <taxon>Bacteria</taxon>
        <taxon>Pseudomonadati</taxon>
        <taxon>Bacteroidota</taxon>
        <taxon>Bacteroidia</taxon>
        <taxon>Bacteroidales</taxon>
        <taxon>Rikenellaceae</taxon>
        <taxon>Tidjanibacter</taxon>
    </lineage>
</organism>
<protein>
    <submittedName>
        <fullName evidence="1">Uncharacterized protein</fullName>
    </submittedName>
</protein>
<evidence type="ECO:0000313" key="2">
    <source>
        <dbReference type="Proteomes" id="UP000824014"/>
    </source>
</evidence>
<gene>
    <name evidence="1" type="ORF">H9816_01130</name>
</gene>
<dbReference type="Proteomes" id="UP000824014">
    <property type="component" value="Unassembled WGS sequence"/>
</dbReference>
<dbReference type="EMBL" id="DXCC01000004">
    <property type="protein sequence ID" value="HIZ14507.1"/>
    <property type="molecule type" value="Genomic_DNA"/>
</dbReference>
<comment type="caution">
    <text evidence="1">The sequence shown here is derived from an EMBL/GenBank/DDBJ whole genome shotgun (WGS) entry which is preliminary data.</text>
</comment>
<evidence type="ECO:0000313" key="1">
    <source>
        <dbReference type="EMBL" id="HIZ14507.1"/>
    </source>
</evidence>
<dbReference type="AlphaFoldDB" id="A0A9D2ILF1"/>
<name>A0A9D2ILF1_9BACT</name>
<reference evidence="1" key="2">
    <citation type="submission" date="2021-04" db="EMBL/GenBank/DDBJ databases">
        <authorList>
            <person name="Gilroy R."/>
        </authorList>
    </citation>
    <scope>NUCLEOTIDE SEQUENCE</scope>
    <source>
        <strain evidence="1">ChiHjej11B10-19426</strain>
    </source>
</reference>
<accession>A0A9D2ILF1</accession>
<proteinExistence type="predicted"/>
<reference evidence="1" key="1">
    <citation type="journal article" date="2021" name="PeerJ">
        <title>Extensive microbial diversity within the chicken gut microbiome revealed by metagenomics and culture.</title>
        <authorList>
            <person name="Gilroy R."/>
            <person name="Ravi A."/>
            <person name="Getino M."/>
            <person name="Pursley I."/>
            <person name="Horton D.L."/>
            <person name="Alikhan N.F."/>
            <person name="Baker D."/>
            <person name="Gharbi K."/>
            <person name="Hall N."/>
            <person name="Watson M."/>
            <person name="Adriaenssens E.M."/>
            <person name="Foster-Nyarko E."/>
            <person name="Jarju S."/>
            <person name="Secka A."/>
            <person name="Antonio M."/>
            <person name="Oren A."/>
            <person name="Chaudhuri R.R."/>
            <person name="La Ragione R."/>
            <person name="Hildebrand F."/>
            <person name="Pallen M.J."/>
        </authorList>
    </citation>
    <scope>NUCLEOTIDE SEQUENCE</scope>
    <source>
        <strain evidence="1">ChiHjej11B10-19426</strain>
    </source>
</reference>